<protein>
    <submittedName>
        <fullName evidence="1">Uncharacterized protein</fullName>
    </submittedName>
</protein>
<dbReference type="EMBL" id="JAWDGP010005360">
    <property type="protein sequence ID" value="KAK3757481.1"/>
    <property type="molecule type" value="Genomic_DNA"/>
</dbReference>
<evidence type="ECO:0000313" key="1">
    <source>
        <dbReference type="EMBL" id="KAK3757481.1"/>
    </source>
</evidence>
<sequence length="96" mass="11236">MKRWNQANLEIEDRQFHLDRHLWPEKTSCYKTIRKVPQTGLDILNKSTQAAPIEEEVRLVESGGCQALEDRFIKESTSILFIPRHVNFYPRLVVVG</sequence>
<organism evidence="1 2">
    <name type="scientific">Elysia crispata</name>
    <name type="common">lettuce slug</name>
    <dbReference type="NCBI Taxonomy" id="231223"/>
    <lineage>
        <taxon>Eukaryota</taxon>
        <taxon>Metazoa</taxon>
        <taxon>Spiralia</taxon>
        <taxon>Lophotrochozoa</taxon>
        <taxon>Mollusca</taxon>
        <taxon>Gastropoda</taxon>
        <taxon>Heterobranchia</taxon>
        <taxon>Euthyneura</taxon>
        <taxon>Panpulmonata</taxon>
        <taxon>Sacoglossa</taxon>
        <taxon>Placobranchoidea</taxon>
        <taxon>Plakobranchidae</taxon>
        <taxon>Elysia</taxon>
    </lineage>
</organism>
<keyword evidence="2" id="KW-1185">Reference proteome</keyword>
<dbReference type="AlphaFoldDB" id="A0AAE0YVV9"/>
<name>A0AAE0YVV9_9GAST</name>
<evidence type="ECO:0000313" key="2">
    <source>
        <dbReference type="Proteomes" id="UP001283361"/>
    </source>
</evidence>
<accession>A0AAE0YVV9</accession>
<gene>
    <name evidence="1" type="ORF">RRG08_050365</name>
</gene>
<proteinExistence type="predicted"/>
<dbReference type="Proteomes" id="UP001283361">
    <property type="component" value="Unassembled WGS sequence"/>
</dbReference>
<comment type="caution">
    <text evidence="1">The sequence shown here is derived from an EMBL/GenBank/DDBJ whole genome shotgun (WGS) entry which is preliminary data.</text>
</comment>
<reference evidence="1" key="1">
    <citation type="journal article" date="2023" name="G3 (Bethesda)">
        <title>A reference genome for the long-term kleptoplast-retaining sea slug Elysia crispata morphotype clarki.</title>
        <authorList>
            <person name="Eastman K.E."/>
            <person name="Pendleton A.L."/>
            <person name="Shaikh M.A."/>
            <person name="Suttiyut T."/>
            <person name="Ogas R."/>
            <person name="Tomko P."/>
            <person name="Gavelis G."/>
            <person name="Widhalm J.R."/>
            <person name="Wisecaver J.H."/>
        </authorList>
    </citation>
    <scope>NUCLEOTIDE SEQUENCE</scope>
    <source>
        <strain evidence="1">ECLA1</strain>
    </source>
</reference>